<organism evidence="2 3">
    <name type="scientific">Thalassomonas actiniarum</name>
    <dbReference type="NCBI Taxonomy" id="485447"/>
    <lineage>
        <taxon>Bacteria</taxon>
        <taxon>Pseudomonadati</taxon>
        <taxon>Pseudomonadota</taxon>
        <taxon>Gammaproteobacteria</taxon>
        <taxon>Alteromonadales</taxon>
        <taxon>Colwelliaceae</taxon>
        <taxon>Thalassomonas</taxon>
    </lineage>
</organism>
<keyword evidence="3" id="KW-1185">Reference proteome</keyword>
<reference evidence="2 3" key="2">
    <citation type="journal article" date="2022" name="Mar. Drugs">
        <title>Bioassay-Guided Fractionation Leads to the Detection of Cholic Acid Generated by the Rare Thalassomonas sp.</title>
        <authorList>
            <person name="Pheiffer F."/>
            <person name="Schneider Y.K."/>
            <person name="Hansen E.H."/>
            <person name="Andersen J.H."/>
            <person name="Isaksson J."/>
            <person name="Busche T."/>
            <person name="R C."/>
            <person name="Kalinowski J."/>
            <person name="Zyl L.V."/>
            <person name="Trindade M."/>
        </authorList>
    </citation>
    <scope>NUCLEOTIDE SEQUENCE [LARGE SCALE GENOMIC DNA]</scope>
    <source>
        <strain evidence="2 3">A5K-106</strain>
    </source>
</reference>
<dbReference type="EMBL" id="CP059736">
    <property type="protein sequence ID" value="WDE02205.1"/>
    <property type="molecule type" value="Genomic_DNA"/>
</dbReference>
<sequence>MSNINTVSNQGSTYSNESTTNATANKDDVESFEKSMQEALDKIETEQFSPEETTEALINGMIKMSMGGVSELFKKQMIEKPENKLN</sequence>
<proteinExistence type="predicted"/>
<name>A0AAF0C6L2_9GAMM</name>
<feature type="region of interest" description="Disordered" evidence="1">
    <location>
        <begin position="1"/>
        <end position="38"/>
    </location>
</feature>
<accession>A0AAF0C6L2</accession>
<dbReference type="AlphaFoldDB" id="A0AAF0C6L2"/>
<evidence type="ECO:0000313" key="3">
    <source>
        <dbReference type="Proteomes" id="UP000032568"/>
    </source>
</evidence>
<evidence type="ECO:0000256" key="1">
    <source>
        <dbReference type="SAM" id="MobiDB-lite"/>
    </source>
</evidence>
<dbReference type="RefSeq" id="WP_044831053.1">
    <property type="nucleotide sequence ID" value="NZ_CP059736.1"/>
</dbReference>
<feature type="compositionally biased region" description="Polar residues" evidence="1">
    <location>
        <begin position="1"/>
        <end position="24"/>
    </location>
</feature>
<feature type="compositionally biased region" description="Basic and acidic residues" evidence="1">
    <location>
        <begin position="25"/>
        <end position="38"/>
    </location>
</feature>
<evidence type="ECO:0000313" key="2">
    <source>
        <dbReference type="EMBL" id="WDE02205.1"/>
    </source>
</evidence>
<dbReference type="Proteomes" id="UP000032568">
    <property type="component" value="Chromosome pTact"/>
</dbReference>
<reference evidence="2 3" key="1">
    <citation type="journal article" date="2015" name="Genome Announc.">
        <title>Draft Genome Sequences of Marine Isolates of Thalassomonas viridans and Thalassomonas actiniarum.</title>
        <authorList>
            <person name="Olonade I."/>
            <person name="van Zyl L.J."/>
            <person name="Trindade M."/>
        </authorList>
    </citation>
    <scope>NUCLEOTIDE SEQUENCE [LARGE SCALE GENOMIC DNA]</scope>
    <source>
        <strain evidence="2 3">A5K-106</strain>
    </source>
</reference>
<dbReference type="KEGG" id="tact:SG35_031095"/>
<protein>
    <submittedName>
        <fullName evidence="2">Uncharacterized protein</fullName>
    </submittedName>
</protein>
<gene>
    <name evidence="2" type="ORF">SG35_031095</name>
</gene>